<dbReference type="PANTHER" id="PTHR42252:SF1">
    <property type="entry name" value="DUF434 DOMAIN-CONTAINING PROTEIN"/>
    <property type="match status" value="1"/>
</dbReference>
<feature type="domain" description="DUF5616" evidence="3">
    <location>
        <begin position="95"/>
        <end position="232"/>
    </location>
</feature>
<dbReference type="InterPro" id="IPR007368">
    <property type="entry name" value="DUF434"/>
</dbReference>
<gene>
    <name evidence="4" type="ORF">BC343_19250</name>
</gene>
<comment type="caution">
    <text evidence="4">The sequence shown here is derived from an EMBL/GenBank/DDBJ whole genome shotgun (WGS) entry which is preliminary data.</text>
</comment>
<evidence type="ECO:0000313" key="4">
    <source>
        <dbReference type="EMBL" id="OOQ56573.1"/>
    </source>
</evidence>
<evidence type="ECO:0000259" key="2">
    <source>
        <dbReference type="Pfam" id="PF04256"/>
    </source>
</evidence>
<dbReference type="EMBL" id="MBTF01000039">
    <property type="protein sequence ID" value="OOQ56573.1"/>
    <property type="molecule type" value="Genomic_DNA"/>
</dbReference>
<feature type="compositionally biased region" description="Basic and acidic residues" evidence="1">
    <location>
        <begin position="7"/>
        <end position="25"/>
    </location>
</feature>
<dbReference type="Proteomes" id="UP000189739">
    <property type="component" value="Unassembled WGS sequence"/>
</dbReference>
<protein>
    <recommendedName>
        <fullName evidence="6">DUF434 domain-containing protein</fullName>
    </recommendedName>
</protein>
<evidence type="ECO:0008006" key="6">
    <source>
        <dbReference type="Google" id="ProtNLM"/>
    </source>
</evidence>
<dbReference type="InterPro" id="IPR041652">
    <property type="entry name" value="DUF5616"/>
</dbReference>
<name>A0A1S9P6I2_9SPHI</name>
<reference evidence="4 5" key="1">
    <citation type="submission" date="2016-07" db="EMBL/GenBank/DDBJ databases">
        <title>Genomic analysis of zinc-resistant bacterium Mucilaginibacter pedocola TBZ30.</title>
        <authorList>
            <person name="Huang J."/>
            <person name="Tang J."/>
        </authorList>
    </citation>
    <scope>NUCLEOTIDE SEQUENCE [LARGE SCALE GENOMIC DNA]</scope>
    <source>
        <strain evidence="4 5">TBZ30</strain>
    </source>
</reference>
<evidence type="ECO:0000313" key="5">
    <source>
        <dbReference type="Proteomes" id="UP000189739"/>
    </source>
</evidence>
<organism evidence="4 5">
    <name type="scientific">Mucilaginibacter pedocola</name>
    <dbReference type="NCBI Taxonomy" id="1792845"/>
    <lineage>
        <taxon>Bacteria</taxon>
        <taxon>Pseudomonadati</taxon>
        <taxon>Bacteroidota</taxon>
        <taxon>Sphingobacteriia</taxon>
        <taxon>Sphingobacteriales</taxon>
        <taxon>Sphingobacteriaceae</taxon>
        <taxon>Mucilaginibacter</taxon>
    </lineage>
</organism>
<dbReference type="Pfam" id="PF18481">
    <property type="entry name" value="DUF5616"/>
    <property type="match status" value="1"/>
</dbReference>
<sequence>MEEGLIDDERPSARRSRGKDPNDEKLFAPEKQRERLLFALADMNYLLSKDYPPRATLSLVSNRFRLRQRQILALQGMACSDKDLAVRREKEIAPESIKGQTLYLDGFNIVIILEALLSGGYVFKGLDGCYRDISSVHGSYKRVRQTEEVLLIVGDTLQKLAAQRVIWIFDAPVSNSGRLKTFCYETAMARGFPWEIYLDNAPDKYLVAESRLVVSSDAWVLNGCYKWFNLAGYIIRDVLVGREMNIIE</sequence>
<evidence type="ECO:0000259" key="3">
    <source>
        <dbReference type="Pfam" id="PF18481"/>
    </source>
</evidence>
<feature type="region of interest" description="Disordered" evidence="1">
    <location>
        <begin position="1"/>
        <end position="25"/>
    </location>
</feature>
<evidence type="ECO:0000256" key="1">
    <source>
        <dbReference type="SAM" id="MobiDB-lite"/>
    </source>
</evidence>
<dbReference type="Pfam" id="PF04256">
    <property type="entry name" value="DUF434"/>
    <property type="match status" value="1"/>
</dbReference>
<dbReference type="RefSeq" id="WP_078351534.1">
    <property type="nucleotide sequence ID" value="NZ_MBTF01000039.1"/>
</dbReference>
<keyword evidence="5" id="KW-1185">Reference proteome</keyword>
<dbReference type="OrthoDB" id="5372493at2"/>
<feature type="domain" description="DUF434" evidence="2">
    <location>
        <begin position="36"/>
        <end position="90"/>
    </location>
</feature>
<proteinExistence type="predicted"/>
<dbReference type="AlphaFoldDB" id="A0A1S9P6I2"/>
<dbReference type="PANTHER" id="PTHR42252">
    <property type="entry name" value="DUF5616 DOMAIN-CONTAINING PROTEIN"/>
    <property type="match status" value="1"/>
</dbReference>
<accession>A0A1S9P6I2</accession>